<reference evidence="7 8" key="1">
    <citation type="submission" date="2012-12" db="EMBL/GenBank/DDBJ databases">
        <title>Genome assembly of Fulvivirga imtechensis AK7.</title>
        <authorList>
            <person name="Nupur N."/>
            <person name="Khatri I."/>
            <person name="Kumar R."/>
            <person name="Subramanian S."/>
            <person name="Pinnaka A."/>
        </authorList>
    </citation>
    <scope>NUCLEOTIDE SEQUENCE [LARGE SCALE GENOMIC DNA]</scope>
    <source>
        <strain evidence="7 8">AK7</strain>
    </source>
</reference>
<dbReference type="eggNOG" id="COG3291">
    <property type="taxonomic scope" value="Bacteria"/>
</dbReference>
<dbReference type="Gene3D" id="2.60.40.3440">
    <property type="match status" value="1"/>
</dbReference>
<keyword evidence="2" id="KW-0732">Signal</keyword>
<gene>
    <name evidence="7" type="ORF">C900_02030</name>
</gene>
<protein>
    <submittedName>
        <fullName evidence="7">Cadherin domain secreted protein</fullName>
    </submittedName>
</protein>
<dbReference type="SUPFAM" id="SSF49899">
    <property type="entry name" value="Concanavalin A-like lectins/glucanases"/>
    <property type="match status" value="1"/>
</dbReference>
<dbReference type="Gene3D" id="2.60.40.10">
    <property type="entry name" value="Immunoglobulins"/>
    <property type="match status" value="1"/>
</dbReference>
<evidence type="ECO:0000256" key="4">
    <source>
        <dbReference type="ARBA" id="ARBA00023157"/>
    </source>
</evidence>
<dbReference type="InterPro" id="IPR026341">
    <property type="entry name" value="T9SS_type_B"/>
</dbReference>
<dbReference type="GO" id="GO:0005975">
    <property type="term" value="P:carbohydrate metabolic process"/>
    <property type="evidence" value="ECO:0007669"/>
    <property type="project" value="UniProtKB-ARBA"/>
</dbReference>
<keyword evidence="1 5" id="KW-0812">Transmembrane</keyword>
<sequence>MNFVNHLTYSKIWYRIISILFMVFAAFVANAQPDPPTGFHAVSLDEANELSWLPTVSSGVSEYRIYRSTDSVTFDLLGSVPFGTNTYTDNGLTNGQFYFYAVASFDGVEGSFSTVDASTSEENFSSFTRFDGAGYGVVSDSMYLSLNNGDRRFSVELWVRINDTSKGNQVILIRESAYGSKTAYYKIEYLSGKFSAYVYTTGQSVETNPATLTVNENQWYHLTFTGGDVANTYHLYIDGQEVDSRTFSLPLENQFTRLFVGGETSGKNDVAKTYTMNSGNFLVGDICELRLWNRFRSEAEVQADLYSRLRGDEDTALYGTWHFDRMFNGYIYNYGIAELNTANSPPAPFYPHYENIDLFGDAHVVSPQINSIDDAVNVHTNAVNDVLDVQSNDIFNEIYVMPSVIVTPPKNGTATISSRTDITYTPTSGYLGQDSIQYLVVDSTFFADPYRFADTAWVHINVYNNPPVITSNGGGDNASVNINENTTAVTTVTATDADAGTTLTYSITGGTDQALFNINSSSGVLVFDTAPNFEAPTDSDTDNVYVVEVTVSDGVQTDLQTLTVTVNDVIEAATFTIDPIADASVDENVAYTSVTPAITGTPIGSISYAITGGADAADFTINSATGVVSMVARDFESPEDANSDNVYEIEITVTDSDGNSDSESWTVTVNDVIEAATFTIDPIADANIDENVAYTSVTPAITGTPIGSISYAITGGADAADFTINSTTGVVSMVARDFESPDDANTDNVYEIEITVTDSDGNSDSESWTVTVNNVVETVTFTIDPIADDVVNENAAYTLAPPPSITGTPVGEVTFSISGGADASAFTINPVGVVVMVPRNFEAPDDVDADNIYEIEITATDADGNNDSESWTVTVINVVEAATLTINAISDATVDENAAYTSVTPSIAGTPIGSISYAITGGADAAAFTISSTTGVVSMVARDFESPDDANADNVYEIEISVTDSDGNSDSESWNIAINDLNDNPPVITSNGGGDEATIHTDEKIAAVTTVTATDADTGSNLTFSIVGGEDQALFNIDATSGDLDFISVPDFANPADDDANNTYEVVVSASDGTFADEQFLTVIVHQVNDPPVDLSLSSNTVPENEPVSTLVGIFSTNDVGDTHTYTIEGGADVTSFSIDGDELLTNASFNFELKDSYEILVRTTDTGGGSFERTFQITILDVNEPPTSISLSNNTILEEEAAGTLVGLLLTTDEDIGDVHQYTIVGGDDASFSIQDNQLLSNSPFDYDLRSSFNITIRSTDQGGQFVEGDFEIIVIPDTNRELDIPSAFTPNNDGFNDLWVIPEIERYPNCKVTVMHRNGRKVFYSEGYHAPWDGTSNNKELGKDTYFYIIELNDSSERVYKGFVMIL</sequence>
<evidence type="ECO:0000313" key="7">
    <source>
        <dbReference type="EMBL" id="ELR72035.1"/>
    </source>
</evidence>
<evidence type="ECO:0000256" key="1">
    <source>
        <dbReference type="ARBA" id="ARBA00022692"/>
    </source>
</evidence>
<dbReference type="Pfam" id="PF17963">
    <property type="entry name" value="Big_9"/>
    <property type="match status" value="1"/>
</dbReference>
<name>L8JT69_9BACT</name>
<dbReference type="PANTHER" id="PTHR24026">
    <property type="entry name" value="FAT ATYPICAL CADHERIN-RELATED"/>
    <property type="match status" value="1"/>
</dbReference>
<dbReference type="SMART" id="SM00112">
    <property type="entry name" value="CA"/>
    <property type="match status" value="6"/>
</dbReference>
<dbReference type="InterPro" id="IPR002126">
    <property type="entry name" value="Cadherin-like_dom"/>
</dbReference>
<dbReference type="Gene3D" id="2.60.40.60">
    <property type="entry name" value="Cadherins"/>
    <property type="match status" value="8"/>
</dbReference>
<keyword evidence="4" id="KW-1015">Disulfide bond</keyword>
<dbReference type="eggNOG" id="COG2931">
    <property type="taxonomic scope" value="Bacteria"/>
</dbReference>
<dbReference type="SUPFAM" id="SSF49313">
    <property type="entry name" value="Cadherin-like"/>
    <property type="match status" value="7"/>
</dbReference>
<feature type="domain" description="Cadherin" evidence="6">
    <location>
        <begin position="584"/>
        <end position="684"/>
    </location>
</feature>
<dbReference type="Proteomes" id="UP000011135">
    <property type="component" value="Unassembled WGS sequence"/>
</dbReference>
<dbReference type="GO" id="GO:0004553">
    <property type="term" value="F:hydrolase activity, hydrolyzing O-glycosyl compounds"/>
    <property type="evidence" value="ECO:0007669"/>
    <property type="project" value="UniProtKB-ARBA"/>
</dbReference>
<proteinExistence type="predicted"/>
<keyword evidence="8" id="KW-1185">Reference proteome</keyword>
<evidence type="ECO:0000256" key="5">
    <source>
        <dbReference type="SAM" id="Phobius"/>
    </source>
</evidence>
<dbReference type="GO" id="GO:0007156">
    <property type="term" value="P:homophilic cell adhesion via plasma membrane adhesion molecules"/>
    <property type="evidence" value="ECO:0007669"/>
    <property type="project" value="InterPro"/>
</dbReference>
<feature type="domain" description="Cadherin" evidence="6">
    <location>
        <begin position="1189"/>
        <end position="1306"/>
    </location>
</feature>
<keyword evidence="5" id="KW-0472">Membrane</keyword>
<evidence type="ECO:0000313" key="8">
    <source>
        <dbReference type="Proteomes" id="UP000011135"/>
    </source>
</evidence>
<keyword evidence="3 5" id="KW-1133">Transmembrane helix</keyword>
<organism evidence="7 8">
    <name type="scientific">Fulvivirga imtechensis AK7</name>
    <dbReference type="NCBI Taxonomy" id="1237149"/>
    <lineage>
        <taxon>Bacteria</taxon>
        <taxon>Pseudomonadati</taxon>
        <taxon>Bacteroidota</taxon>
        <taxon>Cytophagia</taxon>
        <taxon>Cytophagales</taxon>
        <taxon>Fulvivirgaceae</taxon>
        <taxon>Fulvivirga</taxon>
    </lineage>
</organism>
<dbReference type="GO" id="GO:0005509">
    <property type="term" value="F:calcium ion binding"/>
    <property type="evidence" value="ECO:0007669"/>
    <property type="project" value="InterPro"/>
</dbReference>
<dbReference type="SUPFAM" id="SSF49265">
    <property type="entry name" value="Fibronectin type III"/>
    <property type="match status" value="1"/>
</dbReference>
<evidence type="ECO:0000259" key="6">
    <source>
        <dbReference type="PROSITE" id="PS50268"/>
    </source>
</evidence>
<dbReference type="InterPro" id="IPR013320">
    <property type="entry name" value="ConA-like_dom_sf"/>
</dbReference>
<dbReference type="EMBL" id="AMZN01000029">
    <property type="protein sequence ID" value="ELR72035.1"/>
    <property type="molecule type" value="Genomic_DNA"/>
</dbReference>
<comment type="caution">
    <text evidence="7">The sequence shown here is derived from an EMBL/GenBank/DDBJ whole genome shotgun (WGS) entry which is preliminary data.</text>
</comment>
<dbReference type="RefSeq" id="WP_009579477.1">
    <property type="nucleotide sequence ID" value="NZ_AMZN01000029.1"/>
</dbReference>
<feature type="transmembrane region" description="Helical" evidence="5">
    <location>
        <begin position="12"/>
        <end position="29"/>
    </location>
</feature>
<dbReference type="Pfam" id="PF13585">
    <property type="entry name" value="CHU_C"/>
    <property type="match status" value="1"/>
</dbReference>
<feature type="domain" description="Cadherin" evidence="6">
    <location>
        <begin position="480"/>
        <end position="581"/>
    </location>
</feature>
<dbReference type="CDD" id="cd11304">
    <property type="entry name" value="Cadherin_repeat"/>
    <property type="match status" value="8"/>
</dbReference>
<dbReference type="PANTHER" id="PTHR24026:SF126">
    <property type="entry name" value="PROTOCADHERIN FAT 4"/>
    <property type="match status" value="1"/>
</dbReference>
<dbReference type="Pfam" id="PF13385">
    <property type="entry name" value="Laminin_G_3"/>
    <property type="match status" value="1"/>
</dbReference>
<dbReference type="InterPro" id="IPR013783">
    <property type="entry name" value="Ig-like_fold"/>
</dbReference>
<dbReference type="InterPro" id="IPR015919">
    <property type="entry name" value="Cadherin-like_sf"/>
</dbReference>
<dbReference type="STRING" id="1237149.C900_02030"/>
<dbReference type="PRINTS" id="PR00205">
    <property type="entry name" value="CADHERIN"/>
</dbReference>
<dbReference type="PROSITE" id="PS50268">
    <property type="entry name" value="CADHERIN_2"/>
    <property type="match status" value="6"/>
</dbReference>
<dbReference type="eggNOG" id="COG4932">
    <property type="taxonomic scope" value="Bacteria"/>
</dbReference>
<dbReference type="OrthoDB" id="9805017at2"/>
<feature type="domain" description="Cadherin" evidence="6">
    <location>
        <begin position="1101"/>
        <end position="1189"/>
    </location>
</feature>
<feature type="domain" description="Cadherin" evidence="6">
    <location>
        <begin position="835"/>
        <end position="988"/>
    </location>
</feature>
<dbReference type="InterPro" id="IPR036116">
    <property type="entry name" value="FN3_sf"/>
</dbReference>
<feature type="domain" description="Cadherin" evidence="6">
    <location>
        <begin position="1008"/>
        <end position="1093"/>
    </location>
</feature>
<dbReference type="SMART" id="SM00560">
    <property type="entry name" value="LamGL"/>
    <property type="match status" value="1"/>
</dbReference>
<dbReference type="InterPro" id="IPR006558">
    <property type="entry name" value="LamG-like"/>
</dbReference>
<evidence type="ECO:0000256" key="3">
    <source>
        <dbReference type="ARBA" id="ARBA00022989"/>
    </source>
</evidence>
<evidence type="ECO:0000256" key="2">
    <source>
        <dbReference type="ARBA" id="ARBA00022729"/>
    </source>
</evidence>
<dbReference type="GO" id="GO:0005886">
    <property type="term" value="C:plasma membrane"/>
    <property type="evidence" value="ECO:0007669"/>
    <property type="project" value="UniProtKB-SubCell"/>
</dbReference>
<dbReference type="NCBIfam" id="TIGR04131">
    <property type="entry name" value="Bac_Flav_CTERM"/>
    <property type="match status" value="1"/>
</dbReference>
<dbReference type="Gene3D" id="2.60.120.200">
    <property type="match status" value="1"/>
</dbReference>
<accession>L8JT69</accession>